<evidence type="ECO:0000259" key="13">
    <source>
        <dbReference type="PROSITE" id="PS50885"/>
    </source>
</evidence>
<keyword evidence="8" id="KW-0067">ATP-binding</keyword>
<keyword evidence="7 14" id="KW-0418">Kinase</keyword>
<feature type="domain" description="PAS" evidence="12">
    <location>
        <begin position="167"/>
        <end position="205"/>
    </location>
</feature>
<keyword evidence="4" id="KW-0597">Phosphoprotein</keyword>
<dbReference type="InterPro" id="IPR036890">
    <property type="entry name" value="HATPase_C_sf"/>
</dbReference>
<proteinExistence type="predicted"/>
<evidence type="ECO:0000256" key="3">
    <source>
        <dbReference type="ARBA" id="ARBA00012438"/>
    </source>
</evidence>
<dbReference type="GO" id="GO:0006355">
    <property type="term" value="P:regulation of DNA-templated transcription"/>
    <property type="evidence" value="ECO:0007669"/>
    <property type="project" value="InterPro"/>
</dbReference>
<dbReference type="SMART" id="SM00388">
    <property type="entry name" value="HisKA"/>
    <property type="match status" value="1"/>
</dbReference>
<evidence type="ECO:0000256" key="8">
    <source>
        <dbReference type="ARBA" id="ARBA00022840"/>
    </source>
</evidence>
<evidence type="ECO:0000313" key="15">
    <source>
        <dbReference type="Proteomes" id="UP000262583"/>
    </source>
</evidence>
<dbReference type="SMART" id="SM00387">
    <property type="entry name" value="HATPase_c"/>
    <property type="match status" value="1"/>
</dbReference>
<dbReference type="Proteomes" id="UP000262583">
    <property type="component" value="Chromosome"/>
</dbReference>
<dbReference type="SUPFAM" id="SSF55874">
    <property type="entry name" value="ATPase domain of HSP90 chaperone/DNA topoisomerase II/histidine kinase"/>
    <property type="match status" value="1"/>
</dbReference>
<comment type="catalytic activity">
    <reaction evidence="1">
        <text>ATP + protein L-histidine = ADP + protein N-phospho-L-histidine.</text>
        <dbReference type="EC" id="2.7.13.3"/>
    </reaction>
</comment>
<dbReference type="Gene3D" id="6.10.340.10">
    <property type="match status" value="1"/>
</dbReference>
<evidence type="ECO:0000256" key="2">
    <source>
        <dbReference type="ARBA" id="ARBA00004370"/>
    </source>
</evidence>
<name>A0A2Z4Y1N6_SUMC1</name>
<feature type="transmembrane region" description="Helical" evidence="10">
    <location>
        <begin position="89"/>
        <end position="111"/>
    </location>
</feature>
<dbReference type="Gene3D" id="1.10.287.130">
    <property type="match status" value="1"/>
</dbReference>
<keyword evidence="9" id="KW-0902">Two-component regulatory system</keyword>
<dbReference type="Pfam" id="PF00512">
    <property type="entry name" value="HisKA"/>
    <property type="match status" value="1"/>
</dbReference>
<dbReference type="SMART" id="SM00091">
    <property type="entry name" value="PAS"/>
    <property type="match status" value="1"/>
</dbReference>
<evidence type="ECO:0000256" key="4">
    <source>
        <dbReference type="ARBA" id="ARBA00022553"/>
    </source>
</evidence>
<dbReference type="InterPro" id="IPR004358">
    <property type="entry name" value="Sig_transdc_His_kin-like_C"/>
</dbReference>
<dbReference type="PANTHER" id="PTHR43065">
    <property type="entry name" value="SENSOR HISTIDINE KINASE"/>
    <property type="match status" value="1"/>
</dbReference>
<dbReference type="KEGG" id="schv:BRCON_0334"/>
<dbReference type="InterPro" id="IPR035965">
    <property type="entry name" value="PAS-like_dom_sf"/>
</dbReference>
<feature type="transmembrane region" description="Helical" evidence="10">
    <location>
        <begin position="37"/>
        <end position="57"/>
    </location>
</feature>
<dbReference type="SUPFAM" id="SSF158472">
    <property type="entry name" value="HAMP domain-like"/>
    <property type="match status" value="1"/>
</dbReference>
<dbReference type="InterPro" id="IPR013767">
    <property type="entry name" value="PAS_fold"/>
</dbReference>
<evidence type="ECO:0000259" key="11">
    <source>
        <dbReference type="PROSITE" id="PS50109"/>
    </source>
</evidence>
<organism evidence="14 15">
    <name type="scientific">Sumerlaea chitinivorans</name>
    <dbReference type="NCBI Taxonomy" id="2250252"/>
    <lineage>
        <taxon>Bacteria</taxon>
        <taxon>Candidatus Sumerlaeota</taxon>
        <taxon>Candidatus Sumerlaeia</taxon>
        <taxon>Candidatus Sumerlaeales</taxon>
        <taxon>Candidatus Sumerlaeaceae</taxon>
        <taxon>Candidatus Sumerlaea</taxon>
    </lineage>
</organism>
<dbReference type="NCBIfam" id="TIGR00229">
    <property type="entry name" value="sensory_box"/>
    <property type="match status" value="1"/>
</dbReference>
<dbReference type="GO" id="GO:0016020">
    <property type="term" value="C:membrane"/>
    <property type="evidence" value="ECO:0007669"/>
    <property type="project" value="UniProtKB-SubCell"/>
</dbReference>
<dbReference type="InterPro" id="IPR003660">
    <property type="entry name" value="HAMP_dom"/>
</dbReference>
<dbReference type="Pfam" id="PF00672">
    <property type="entry name" value="HAMP"/>
    <property type="match status" value="1"/>
</dbReference>
<keyword evidence="10" id="KW-1133">Transmembrane helix</keyword>
<evidence type="ECO:0000256" key="6">
    <source>
        <dbReference type="ARBA" id="ARBA00022741"/>
    </source>
</evidence>
<feature type="domain" description="HAMP" evidence="13">
    <location>
        <begin position="109"/>
        <end position="161"/>
    </location>
</feature>
<dbReference type="EC" id="2.7.13.3" evidence="3"/>
<feature type="domain" description="Histidine kinase" evidence="11">
    <location>
        <begin position="298"/>
        <end position="510"/>
    </location>
</feature>
<keyword evidence="10" id="KW-0812">Transmembrane</keyword>
<dbReference type="CDD" id="cd06225">
    <property type="entry name" value="HAMP"/>
    <property type="match status" value="1"/>
</dbReference>
<dbReference type="InterPro" id="IPR005467">
    <property type="entry name" value="His_kinase_dom"/>
</dbReference>
<evidence type="ECO:0000256" key="5">
    <source>
        <dbReference type="ARBA" id="ARBA00022679"/>
    </source>
</evidence>
<dbReference type="CDD" id="cd00082">
    <property type="entry name" value="HisKA"/>
    <property type="match status" value="1"/>
</dbReference>
<dbReference type="InterPro" id="IPR000014">
    <property type="entry name" value="PAS"/>
</dbReference>
<dbReference type="Pfam" id="PF02518">
    <property type="entry name" value="HATPase_c"/>
    <property type="match status" value="1"/>
</dbReference>
<dbReference type="InterPro" id="IPR036097">
    <property type="entry name" value="HisK_dim/P_sf"/>
</dbReference>
<protein>
    <recommendedName>
        <fullName evidence="3">histidine kinase</fullName>
        <ecNumber evidence="3">2.7.13.3</ecNumber>
    </recommendedName>
</protein>
<dbReference type="SMART" id="SM00304">
    <property type="entry name" value="HAMP"/>
    <property type="match status" value="1"/>
</dbReference>
<dbReference type="PROSITE" id="PS50885">
    <property type="entry name" value="HAMP"/>
    <property type="match status" value="1"/>
</dbReference>
<dbReference type="SUPFAM" id="SSF55785">
    <property type="entry name" value="PYP-like sensor domain (PAS domain)"/>
    <property type="match status" value="1"/>
</dbReference>
<evidence type="ECO:0000256" key="7">
    <source>
        <dbReference type="ARBA" id="ARBA00022777"/>
    </source>
</evidence>
<dbReference type="AlphaFoldDB" id="A0A2Z4Y1N6"/>
<sequence length="517" mass="57218">MNLTFEDQANAKEPIDVSGSEQSLVSPSITKKVRVRLLIAFPLLIVLIISIVAGAFYQLVETEFGNPALIGTLTNRFASERMSAFARNWIIAMILMDVVGAIVGFAAAYSITEPIRKIIYLSHKVARGNFSEKAAIERPDDFGALGHSFDDMVESLNRFIHTRNQFILESFTGGLITLDIHGSVTAMNSAAEKMLGLEAGAAIGKPLKAMLSSRAFAPLLSLIEESLWKREPVVLRKLWLEDEGRKLAVCVHTSILRDRAGQAFGMMVNLRDLEEWERFYKQMARTDQLATLGTFAAGLTHEIRNPLGAIRGLAQLLSEDESLSAKAREYLRVILQETERLDKLVREVQDFSAATVTSLRPQDVHSVVRKAVFMARNNPNAQLAENVELVEHYQHSLPLVALAEEKFVQALMNILVNAFQATPPGGRIVVRTEMQPDTQLPVIIAVENTGSQIPEAVRERVFEPFFTTKEQGTGLGLSIAYQIVKQHGGELKVENTNEGVCVSIALPEARSRQKLSD</sequence>
<dbReference type="GO" id="GO:0005524">
    <property type="term" value="F:ATP binding"/>
    <property type="evidence" value="ECO:0007669"/>
    <property type="project" value="UniProtKB-KW"/>
</dbReference>
<dbReference type="SUPFAM" id="SSF47384">
    <property type="entry name" value="Homodimeric domain of signal transducing histidine kinase"/>
    <property type="match status" value="1"/>
</dbReference>
<evidence type="ECO:0000256" key="1">
    <source>
        <dbReference type="ARBA" id="ARBA00000085"/>
    </source>
</evidence>
<dbReference type="PRINTS" id="PR00344">
    <property type="entry name" value="BCTRLSENSOR"/>
</dbReference>
<dbReference type="EMBL" id="CP030759">
    <property type="protein sequence ID" value="AXA35111.1"/>
    <property type="molecule type" value="Genomic_DNA"/>
</dbReference>
<keyword evidence="6" id="KW-0547">Nucleotide-binding</keyword>
<dbReference type="Gene3D" id="3.30.450.20">
    <property type="entry name" value="PAS domain"/>
    <property type="match status" value="1"/>
</dbReference>
<dbReference type="InterPro" id="IPR003594">
    <property type="entry name" value="HATPase_dom"/>
</dbReference>
<dbReference type="CDD" id="cd00130">
    <property type="entry name" value="PAS"/>
    <property type="match status" value="1"/>
</dbReference>
<keyword evidence="5" id="KW-0808">Transferase</keyword>
<dbReference type="GO" id="GO:0000155">
    <property type="term" value="F:phosphorelay sensor kinase activity"/>
    <property type="evidence" value="ECO:0007669"/>
    <property type="project" value="InterPro"/>
</dbReference>
<dbReference type="PROSITE" id="PS50109">
    <property type="entry name" value="HIS_KIN"/>
    <property type="match status" value="1"/>
</dbReference>
<reference evidence="14 15" key="1">
    <citation type="submission" date="2018-05" db="EMBL/GenBank/DDBJ databases">
        <title>A metagenomic window into the 2 km-deep terrestrial subsurface aquifer revealed taxonomically and functionally diverse microbial community comprising novel uncultured bacterial lineages.</title>
        <authorList>
            <person name="Kadnikov V.V."/>
            <person name="Mardanov A.V."/>
            <person name="Beletsky A.V."/>
            <person name="Banks D."/>
            <person name="Pimenov N.V."/>
            <person name="Frank Y.A."/>
            <person name="Karnachuk O.V."/>
            <person name="Ravin N.V."/>
        </authorList>
    </citation>
    <scope>NUCLEOTIDE SEQUENCE [LARGE SCALE GENOMIC DNA]</scope>
    <source>
        <strain evidence="14">BY</strain>
    </source>
</reference>
<evidence type="ECO:0000256" key="9">
    <source>
        <dbReference type="ARBA" id="ARBA00023012"/>
    </source>
</evidence>
<evidence type="ECO:0000256" key="10">
    <source>
        <dbReference type="SAM" id="Phobius"/>
    </source>
</evidence>
<dbReference type="PANTHER" id="PTHR43065:SF10">
    <property type="entry name" value="PEROXIDE STRESS-ACTIVATED HISTIDINE KINASE MAK3"/>
    <property type="match status" value="1"/>
</dbReference>
<dbReference type="Gene3D" id="3.30.565.10">
    <property type="entry name" value="Histidine kinase-like ATPase, C-terminal domain"/>
    <property type="match status" value="1"/>
</dbReference>
<evidence type="ECO:0000259" key="12">
    <source>
        <dbReference type="PROSITE" id="PS50112"/>
    </source>
</evidence>
<gene>
    <name evidence="14" type="ORF">BRCON_0334</name>
</gene>
<evidence type="ECO:0000313" key="14">
    <source>
        <dbReference type="EMBL" id="AXA35111.1"/>
    </source>
</evidence>
<dbReference type="PROSITE" id="PS50112">
    <property type="entry name" value="PAS"/>
    <property type="match status" value="1"/>
</dbReference>
<accession>A0A2Z4Y1N6</accession>
<comment type="subcellular location">
    <subcellularLocation>
        <location evidence="2">Membrane</location>
    </subcellularLocation>
</comment>
<dbReference type="InterPro" id="IPR003661">
    <property type="entry name" value="HisK_dim/P_dom"/>
</dbReference>
<keyword evidence="10" id="KW-0472">Membrane</keyword>
<dbReference type="Pfam" id="PF00989">
    <property type="entry name" value="PAS"/>
    <property type="match status" value="1"/>
</dbReference>